<evidence type="ECO:0000313" key="1">
    <source>
        <dbReference type="EMBL" id="SHJ71228.1"/>
    </source>
</evidence>
<dbReference type="AlphaFoldDB" id="A0A1M6LJC9"/>
<accession>A0A1M6LJC9</accession>
<gene>
    <name evidence="1" type="ORF">SAMN02745912_00827</name>
</gene>
<keyword evidence="2" id="KW-1185">Reference proteome</keyword>
<dbReference type="EMBL" id="FRAG01000006">
    <property type="protein sequence ID" value="SHJ71228.1"/>
    <property type="molecule type" value="Genomic_DNA"/>
</dbReference>
<evidence type="ECO:0000313" key="2">
    <source>
        <dbReference type="Proteomes" id="UP000184465"/>
    </source>
</evidence>
<dbReference type="STRING" id="1121301.SAMN02745912_00827"/>
<proteinExistence type="predicted"/>
<organism evidence="1 2">
    <name type="scientific">Paramaledivibacter caminithermalis (strain DSM 15212 / CIP 107654 / DViRD3)</name>
    <name type="common">Clostridium caminithermale</name>
    <dbReference type="NCBI Taxonomy" id="1121301"/>
    <lineage>
        <taxon>Bacteria</taxon>
        <taxon>Bacillati</taxon>
        <taxon>Bacillota</taxon>
        <taxon>Clostridia</taxon>
        <taxon>Peptostreptococcales</taxon>
        <taxon>Caminicellaceae</taxon>
        <taxon>Paramaledivibacter</taxon>
    </lineage>
</organism>
<sequence length="44" mass="5342">MLIMRLFLIFLLKVKNDTGNLSFIKEIFKWSNFCGRLFKDRLCQ</sequence>
<protein>
    <submittedName>
        <fullName evidence="1">Uncharacterized protein</fullName>
    </submittedName>
</protein>
<name>A0A1M6LJC9_PARC5</name>
<reference evidence="1 2" key="1">
    <citation type="submission" date="2016-11" db="EMBL/GenBank/DDBJ databases">
        <authorList>
            <person name="Jaros S."/>
            <person name="Januszkiewicz K."/>
            <person name="Wedrychowicz H."/>
        </authorList>
    </citation>
    <scope>NUCLEOTIDE SEQUENCE [LARGE SCALE GENOMIC DNA]</scope>
    <source>
        <strain evidence="1 2">DSM 15212</strain>
    </source>
</reference>
<dbReference type="Proteomes" id="UP000184465">
    <property type="component" value="Unassembled WGS sequence"/>
</dbReference>